<keyword evidence="9 13" id="KW-0798">TonB box</keyword>
<organism evidence="17 18">
    <name type="scientific">Chryseobacterium indoltheticum</name>
    <dbReference type="NCBI Taxonomy" id="254"/>
    <lineage>
        <taxon>Bacteria</taxon>
        <taxon>Pseudomonadati</taxon>
        <taxon>Bacteroidota</taxon>
        <taxon>Flavobacteriia</taxon>
        <taxon>Flavobacteriales</taxon>
        <taxon>Weeksellaceae</taxon>
        <taxon>Chryseobacterium group</taxon>
        <taxon>Chryseobacterium</taxon>
    </lineage>
</organism>
<accession>A0A381FLG7</accession>
<evidence type="ECO:0000256" key="5">
    <source>
        <dbReference type="ARBA" id="ARBA00022692"/>
    </source>
</evidence>
<keyword evidence="5 12" id="KW-0812">Transmembrane</keyword>
<keyword evidence="11 12" id="KW-0998">Cell outer membrane</keyword>
<dbReference type="InterPro" id="IPR039426">
    <property type="entry name" value="TonB-dep_rcpt-like"/>
</dbReference>
<dbReference type="PROSITE" id="PS52016">
    <property type="entry name" value="TONB_DEPENDENT_REC_3"/>
    <property type="match status" value="1"/>
</dbReference>
<evidence type="ECO:0000256" key="13">
    <source>
        <dbReference type="RuleBase" id="RU003357"/>
    </source>
</evidence>
<feature type="domain" description="TonB-dependent receptor-like beta-barrel" evidence="15">
    <location>
        <begin position="285"/>
        <end position="705"/>
    </location>
</feature>
<dbReference type="Pfam" id="PF00593">
    <property type="entry name" value="TonB_dep_Rec_b-barrel"/>
    <property type="match status" value="1"/>
</dbReference>
<keyword evidence="2 12" id="KW-0813">Transport</keyword>
<evidence type="ECO:0000256" key="11">
    <source>
        <dbReference type="ARBA" id="ARBA00023237"/>
    </source>
</evidence>
<name>A0A381FLG7_9FLAO</name>
<dbReference type="SUPFAM" id="SSF56935">
    <property type="entry name" value="Porins"/>
    <property type="match status" value="1"/>
</dbReference>
<dbReference type="InterPro" id="IPR000531">
    <property type="entry name" value="Beta-barrel_TonB"/>
</dbReference>
<evidence type="ECO:0000259" key="16">
    <source>
        <dbReference type="Pfam" id="PF07715"/>
    </source>
</evidence>
<dbReference type="PANTHER" id="PTHR32552:SF68">
    <property type="entry name" value="FERRICHROME OUTER MEMBRANE TRANSPORTER_PHAGE RECEPTOR"/>
    <property type="match status" value="1"/>
</dbReference>
<evidence type="ECO:0000256" key="7">
    <source>
        <dbReference type="ARBA" id="ARBA00023004"/>
    </source>
</evidence>
<dbReference type="CDD" id="cd01347">
    <property type="entry name" value="ligand_gated_channel"/>
    <property type="match status" value="1"/>
</dbReference>
<dbReference type="Gene3D" id="2.170.130.10">
    <property type="entry name" value="TonB-dependent receptor, plug domain"/>
    <property type="match status" value="1"/>
</dbReference>
<evidence type="ECO:0000256" key="12">
    <source>
        <dbReference type="PROSITE-ProRule" id="PRU01360"/>
    </source>
</evidence>
<protein>
    <submittedName>
        <fullName evidence="17">Ferric hydroxamate uptake</fullName>
    </submittedName>
</protein>
<dbReference type="AlphaFoldDB" id="A0A381FLG7"/>
<proteinExistence type="inferred from homology"/>
<dbReference type="InterPro" id="IPR036942">
    <property type="entry name" value="Beta-barrel_TonB_sf"/>
</dbReference>
<evidence type="ECO:0000256" key="6">
    <source>
        <dbReference type="ARBA" id="ARBA00022729"/>
    </source>
</evidence>
<keyword evidence="4" id="KW-0410">Iron transport</keyword>
<keyword evidence="3 12" id="KW-1134">Transmembrane beta strand</keyword>
<evidence type="ECO:0000256" key="3">
    <source>
        <dbReference type="ARBA" id="ARBA00022452"/>
    </source>
</evidence>
<evidence type="ECO:0000313" key="17">
    <source>
        <dbReference type="EMBL" id="SUX47400.1"/>
    </source>
</evidence>
<evidence type="ECO:0000256" key="10">
    <source>
        <dbReference type="ARBA" id="ARBA00023136"/>
    </source>
</evidence>
<keyword evidence="8" id="KW-0406">Ion transport</keyword>
<dbReference type="GO" id="GO:0009279">
    <property type="term" value="C:cell outer membrane"/>
    <property type="evidence" value="ECO:0007669"/>
    <property type="project" value="UniProtKB-SubCell"/>
</dbReference>
<evidence type="ECO:0000256" key="14">
    <source>
        <dbReference type="SAM" id="SignalP"/>
    </source>
</evidence>
<sequence>MQKISIMKRLLVSISILGSMTAFAQVKDSTQAKNIEEVIINTISKKDSEYSNKMPLKAIEDPQVLSSVSRIALENQAIFTVDDAYRNVTGLQKMWSATSRAGDGGSFVVLRGFVSNSSMRNGLVSPVTTSIDAINLEKLEVLKGPSGTLYGSNVASYGGLINRVTKKPFETFGGNVSLMGGSYNTYRAQADINTPLTKDNKLLFRVNTAYTNEGTFQKNDAKNSYFAFTPSLTYNASDKLQFNVEYEMFNTRAVGDQFFFYLSPALGVDNMKDLEAKGLNYKESYIGDDLYTTARVNNIFGQINYKINDNIKSSTNINTSSSYSDGFGPYFSVGLGANDALTVSRFDQGTKDSRKKYLQIQQNFNLDYTFANGMRNRTVAGFDYLKTKDRSRFIYLSVTGEEAFNNPVAANGADYSDFNGTTLGNLYANPTNIGNYNIDADINTYSGYISNVFTPLTGLNIVVGLRYENNNAKAGKTADRVVDAYNQSAFSPKAGLVYEIVKDKFSVFGNYQNSFKSNGYYAVDTALNTLLSDPERANQFEGGFKTSLINGKINATVSYYDITVKNSLLTSGYAGSIAIQSEAGELQSKGVELEVNAYLVKGFSLIGGVGYNDTKYTKMDEANKGLLNLRPNTSGSPWLANFNASYQFLDGQLKGLGFGIGGNYANDNKILNTITDKFTLPKYFVLNANAFYDAKKFRIGVKVDNFTNEHYWTGYTTANPQKLINALGTVTYKF</sequence>
<evidence type="ECO:0000313" key="18">
    <source>
        <dbReference type="Proteomes" id="UP000254282"/>
    </source>
</evidence>
<dbReference type="Pfam" id="PF07715">
    <property type="entry name" value="Plug"/>
    <property type="match status" value="1"/>
</dbReference>
<evidence type="ECO:0000256" key="4">
    <source>
        <dbReference type="ARBA" id="ARBA00022496"/>
    </source>
</evidence>
<evidence type="ECO:0000256" key="2">
    <source>
        <dbReference type="ARBA" id="ARBA00022448"/>
    </source>
</evidence>
<evidence type="ECO:0000256" key="8">
    <source>
        <dbReference type="ARBA" id="ARBA00023065"/>
    </source>
</evidence>
<comment type="similarity">
    <text evidence="12 13">Belongs to the TonB-dependent receptor family.</text>
</comment>
<feature type="signal peptide" evidence="14">
    <location>
        <begin position="1"/>
        <end position="24"/>
    </location>
</feature>
<dbReference type="InterPro" id="IPR037066">
    <property type="entry name" value="Plug_dom_sf"/>
</dbReference>
<keyword evidence="6 14" id="KW-0732">Signal</keyword>
<gene>
    <name evidence="17" type="primary">fhuA</name>
    <name evidence="17" type="ORF">NCTC13532_02966</name>
</gene>
<dbReference type="PANTHER" id="PTHR32552">
    <property type="entry name" value="FERRICHROME IRON RECEPTOR-RELATED"/>
    <property type="match status" value="1"/>
</dbReference>
<comment type="subcellular location">
    <subcellularLocation>
        <location evidence="1 12">Cell outer membrane</location>
        <topology evidence="1 12">Multi-pass membrane protein</topology>
    </subcellularLocation>
</comment>
<feature type="chain" id="PRO_5016781255" evidence="14">
    <location>
        <begin position="25"/>
        <end position="734"/>
    </location>
</feature>
<dbReference type="GO" id="GO:0015344">
    <property type="term" value="F:siderophore uptake transmembrane transporter activity"/>
    <property type="evidence" value="ECO:0007669"/>
    <property type="project" value="TreeGrafter"/>
</dbReference>
<dbReference type="InterPro" id="IPR012910">
    <property type="entry name" value="Plug_dom"/>
</dbReference>
<keyword evidence="10 12" id="KW-0472">Membrane</keyword>
<evidence type="ECO:0000256" key="9">
    <source>
        <dbReference type="ARBA" id="ARBA00023077"/>
    </source>
</evidence>
<dbReference type="Proteomes" id="UP000254282">
    <property type="component" value="Unassembled WGS sequence"/>
</dbReference>
<feature type="domain" description="TonB-dependent receptor plug" evidence="16">
    <location>
        <begin position="60"/>
        <end position="153"/>
    </location>
</feature>
<evidence type="ECO:0000256" key="1">
    <source>
        <dbReference type="ARBA" id="ARBA00004571"/>
    </source>
</evidence>
<keyword evidence="7" id="KW-0408">Iron</keyword>
<reference evidence="17 18" key="1">
    <citation type="submission" date="2018-06" db="EMBL/GenBank/DDBJ databases">
        <authorList>
            <consortium name="Pathogen Informatics"/>
            <person name="Doyle S."/>
        </authorList>
    </citation>
    <scope>NUCLEOTIDE SEQUENCE [LARGE SCALE GENOMIC DNA]</scope>
    <source>
        <strain evidence="17 18">NCTC13532</strain>
    </source>
</reference>
<dbReference type="EMBL" id="UFVR01000004">
    <property type="protein sequence ID" value="SUX47400.1"/>
    <property type="molecule type" value="Genomic_DNA"/>
</dbReference>
<dbReference type="Gene3D" id="2.40.170.20">
    <property type="entry name" value="TonB-dependent receptor, beta-barrel domain"/>
    <property type="match status" value="1"/>
</dbReference>
<evidence type="ECO:0000259" key="15">
    <source>
        <dbReference type="Pfam" id="PF00593"/>
    </source>
</evidence>